<dbReference type="GO" id="GO:0016020">
    <property type="term" value="C:membrane"/>
    <property type="evidence" value="ECO:0007669"/>
    <property type="project" value="UniProtKB-SubCell"/>
</dbReference>
<evidence type="ECO:0000313" key="7">
    <source>
        <dbReference type="EMBL" id="REC42213.1"/>
    </source>
</evidence>
<keyword evidence="5" id="KW-0175">Coiled coil</keyword>
<dbReference type="RefSeq" id="WP_116099775.1">
    <property type="nucleotide sequence ID" value="NZ_QNVU01000050.1"/>
</dbReference>
<comment type="subcellular location">
    <subcellularLocation>
        <location evidence="1">Membrane</location>
        <topology evidence="1">Single-pass membrane protein</topology>
    </subcellularLocation>
</comment>
<feature type="coiled-coil region" evidence="5">
    <location>
        <begin position="218"/>
        <end position="252"/>
    </location>
</feature>
<keyword evidence="2 6" id="KW-0812">Transmembrane</keyword>
<dbReference type="PANTHER" id="PTHR30386">
    <property type="entry name" value="MEMBRANE FUSION SUBUNIT OF EMRAB-TOLC MULTIDRUG EFFLUX PUMP"/>
    <property type="match status" value="1"/>
</dbReference>
<comment type="caution">
    <text evidence="7">The sequence shown here is derived from an EMBL/GenBank/DDBJ whole genome shotgun (WGS) entry which is preliminary data.</text>
</comment>
<dbReference type="Proteomes" id="UP000256924">
    <property type="component" value="Unassembled WGS sequence"/>
</dbReference>
<dbReference type="EMBL" id="QNVU01000050">
    <property type="protein sequence ID" value="REC42213.1"/>
    <property type="molecule type" value="Genomic_DNA"/>
</dbReference>
<dbReference type="InterPro" id="IPR050739">
    <property type="entry name" value="MFP"/>
</dbReference>
<feature type="transmembrane region" description="Helical" evidence="6">
    <location>
        <begin position="31"/>
        <end position="50"/>
    </location>
</feature>
<sequence length="433" mass="49719">MAEKDILDNIELRSESVQDILTQPPHWMIRWGNTIIFLILVLILIMSYIIKYPEFIPAPIIVTSQNPPEKLEARTNSKIEKIFIKDHQEVKKDQVLMVMQSSANYKDVLSLKKIIDSLSPNQISSFPLSETSHFKLGELQGDYNSFAKAFQDEALFTRLQPYAPENLAANQSLSEYRVRIATTKQQKSLEQAKYELTKKNYIRSQELFNQGVISSMELENEKIKYIQAQQNLENINISLSQMEEGISNLNKTKSGTAINTEKDKITYSSQTLQLFEQLRKSLKQWEQNYLLISNTDGIASFQQFFGENQFIKAGDAVLSILPKNREKLVGRMSVPATNSGKIVSGEKVLIKLDNYRYQEYGIVEGKVQNISLSPDKDGNYYVDVLLPKGLKTSYNKDLVFDKELKGSAEIVTQDLRLIERFFYQMRKLLGYQS</sequence>
<name>A0A3D9ALJ8_9FLAO</name>
<evidence type="ECO:0000256" key="1">
    <source>
        <dbReference type="ARBA" id="ARBA00004167"/>
    </source>
</evidence>
<reference evidence="7 8" key="1">
    <citation type="journal article" date="2004" name="Emerg. Infect. Dis.">
        <title>Amoebae-resisting bacteria isolated from human nasal swabs by amoebal coculture.</title>
        <authorList>
            <person name="Greub G."/>
            <person name="La Scola B."/>
            <person name="Raoult D."/>
        </authorList>
    </citation>
    <scope>NUCLEOTIDE SEQUENCE [LARGE SCALE GENOMIC DNA]</scope>
    <source>
        <strain evidence="7 8">CCUG 51329</strain>
    </source>
</reference>
<evidence type="ECO:0000256" key="2">
    <source>
        <dbReference type="ARBA" id="ARBA00022692"/>
    </source>
</evidence>
<keyword evidence="8" id="KW-1185">Reference proteome</keyword>
<gene>
    <name evidence="7" type="ORF">DRF68_17975</name>
</gene>
<evidence type="ECO:0000256" key="3">
    <source>
        <dbReference type="ARBA" id="ARBA00022989"/>
    </source>
</evidence>
<evidence type="ECO:0000256" key="5">
    <source>
        <dbReference type="SAM" id="Coils"/>
    </source>
</evidence>
<dbReference type="Gene3D" id="1.10.287.470">
    <property type="entry name" value="Helix hairpin bin"/>
    <property type="match status" value="1"/>
</dbReference>
<dbReference type="PRINTS" id="PR01490">
    <property type="entry name" value="RTXTOXIND"/>
</dbReference>
<evidence type="ECO:0000256" key="4">
    <source>
        <dbReference type="ARBA" id="ARBA00023136"/>
    </source>
</evidence>
<keyword evidence="3 6" id="KW-1133">Transmembrane helix</keyword>
<keyword evidence="4 6" id="KW-0472">Membrane</keyword>
<evidence type="ECO:0000256" key="6">
    <source>
        <dbReference type="SAM" id="Phobius"/>
    </source>
</evidence>
<accession>A0A3D9ALJ8</accession>
<evidence type="ECO:0000313" key="8">
    <source>
        <dbReference type="Proteomes" id="UP000256924"/>
    </source>
</evidence>
<organism evidence="7 8">
    <name type="scientific">Candidatus Chryseobacterium massiliense</name>
    <dbReference type="NCBI Taxonomy" id="204089"/>
    <lineage>
        <taxon>Bacteria</taxon>
        <taxon>Pseudomonadati</taxon>
        <taxon>Bacteroidota</taxon>
        <taxon>Flavobacteriia</taxon>
        <taxon>Flavobacteriales</taxon>
        <taxon>Weeksellaceae</taxon>
        <taxon>Chryseobacterium group</taxon>
        <taxon>Chryseobacterium</taxon>
    </lineage>
</organism>
<proteinExistence type="predicted"/>
<dbReference type="PANTHER" id="PTHR30386:SF26">
    <property type="entry name" value="TRANSPORT PROTEIN COMB"/>
    <property type="match status" value="1"/>
</dbReference>
<dbReference type="AlphaFoldDB" id="A0A3D9ALJ8"/>
<protein>
    <submittedName>
        <fullName evidence="7">HlyD family secretion protein</fullName>
    </submittedName>
</protein>